<comment type="caution">
    <text evidence="2">The sequence shown here is derived from an EMBL/GenBank/DDBJ whole genome shotgun (WGS) entry which is preliminary data.</text>
</comment>
<dbReference type="Pfam" id="PF00583">
    <property type="entry name" value="Acetyltransf_1"/>
    <property type="match status" value="1"/>
</dbReference>
<dbReference type="SUPFAM" id="SSF55729">
    <property type="entry name" value="Acyl-CoA N-acyltransferases (Nat)"/>
    <property type="match status" value="1"/>
</dbReference>
<evidence type="ECO:0000259" key="1">
    <source>
        <dbReference type="PROSITE" id="PS51186"/>
    </source>
</evidence>
<evidence type="ECO:0000313" key="2">
    <source>
        <dbReference type="EMBL" id="KUG56215.1"/>
    </source>
</evidence>
<dbReference type="OrthoDB" id="3190820at2"/>
<proteinExistence type="predicted"/>
<dbReference type="PANTHER" id="PTHR43233">
    <property type="entry name" value="FAMILY N-ACETYLTRANSFERASE, PUTATIVE (AFU_ORTHOLOGUE AFUA_6G03350)-RELATED"/>
    <property type="match status" value="1"/>
</dbReference>
<organism evidence="2 3">
    <name type="scientific">Serinicoccus chungangensis</name>
    <dbReference type="NCBI Taxonomy" id="767452"/>
    <lineage>
        <taxon>Bacteria</taxon>
        <taxon>Bacillati</taxon>
        <taxon>Actinomycetota</taxon>
        <taxon>Actinomycetes</taxon>
        <taxon>Micrococcales</taxon>
        <taxon>Ornithinimicrobiaceae</taxon>
        <taxon>Serinicoccus</taxon>
    </lineage>
</organism>
<gene>
    <name evidence="2" type="ORF">AVL62_16125</name>
</gene>
<dbReference type="PANTHER" id="PTHR43233:SF1">
    <property type="entry name" value="FAMILY N-ACETYLTRANSFERASE, PUTATIVE (AFU_ORTHOLOGUE AFUA_6G03350)-RELATED"/>
    <property type="match status" value="1"/>
</dbReference>
<dbReference type="AlphaFoldDB" id="A0A0W8I8X5"/>
<evidence type="ECO:0000313" key="3">
    <source>
        <dbReference type="Proteomes" id="UP000054837"/>
    </source>
</evidence>
<accession>A0A0W8I8X5</accession>
<dbReference type="InterPro" id="IPR016181">
    <property type="entry name" value="Acyl_CoA_acyltransferase"/>
</dbReference>
<dbReference type="GO" id="GO:0016747">
    <property type="term" value="F:acyltransferase activity, transferring groups other than amino-acyl groups"/>
    <property type="evidence" value="ECO:0007669"/>
    <property type="project" value="InterPro"/>
</dbReference>
<dbReference type="Gene3D" id="3.40.630.30">
    <property type="match status" value="1"/>
</dbReference>
<dbReference type="Proteomes" id="UP000054837">
    <property type="component" value="Unassembled WGS sequence"/>
</dbReference>
<protein>
    <recommendedName>
        <fullName evidence="1">N-acetyltransferase domain-containing protein</fullName>
    </recommendedName>
</protein>
<dbReference type="InterPro" id="IPR000182">
    <property type="entry name" value="GNAT_dom"/>
</dbReference>
<dbReference type="CDD" id="cd04301">
    <property type="entry name" value="NAT_SF"/>
    <property type="match status" value="1"/>
</dbReference>
<reference evidence="2 3" key="1">
    <citation type="submission" date="2015-12" db="EMBL/GenBank/DDBJ databases">
        <title>Serinicoccus chungangenesis strain CD08_5 genome sequencing and assembly.</title>
        <authorList>
            <person name="Chander A.M."/>
            <person name="Kaur G."/>
            <person name="Nair G.R."/>
            <person name="Dhawan D.K."/>
            <person name="Kochhar R.K."/>
            <person name="Mayilraj S."/>
            <person name="Bhadada S.K."/>
        </authorList>
    </citation>
    <scope>NUCLEOTIDE SEQUENCE [LARGE SCALE GENOMIC DNA]</scope>
    <source>
        <strain evidence="2 3">CD08_5</strain>
    </source>
</reference>
<dbReference type="InterPro" id="IPR053144">
    <property type="entry name" value="Acetyltransferase_Butenolide"/>
</dbReference>
<dbReference type="RefSeq" id="WP_058890693.1">
    <property type="nucleotide sequence ID" value="NZ_LQBL01000020.1"/>
</dbReference>
<sequence>MSYTIARRKPTVEEHRRLSESVGWADAFWWEAMPASLAGSTCGVVVHQDGGELLGMGRVVGDGAFYFYIQDVVVHPDYQGCGVGRIIVDELVDQIRQLAPGHCFVGLFATPAAETLYRKLGWGEQEMLGMWKVVRD</sequence>
<dbReference type="PROSITE" id="PS51186">
    <property type="entry name" value="GNAT"/>
    <property type="match status" value="1"/>
</dbReference>
<dbReference type="EMBL" id="LQBL01000020">
    <property type="protein sequence ID" value="KUG56215.1"/>
    <property type="molecule type" value="Genomic_DNA"/>
</dbReference>
<name>A0A0W8I8X5_9MICO</name>
<dbReference type="STRING" id="767452.AVL62_16125"/>
<feature type="domain" description="N-acetyltransferase" evidence="1">
    <location>
        <begin position="1"/>
        <end position="136"/>
    </location>
</feature>
<keyword evidence="3" id="KW-1185">Reference proteome</keyword>